<organism evidence="1 2">
    <name type="scientific">Klebsormidium nitens</name>
    <name type="common">Green alga</name>
    <name type="synonym">Ulothrix nitens</name>
    <dbReference type="NCBI Taxonomy" id="105231"/>
    <lineage>
        <taxon>Eukaryota</taxon>
        <taxon>Viridiplantae</taxon>
        <taxon>Streptophyta</taxon>
        <taxon>Klebsormidiophyceae</taxon>
        <taxon>Klebsormidiales</taxon>
        <taxon>Klebsormidiaceae</taxon>
        <taxon>Klebsormidium</taxon>
    </lineage>
</organism>
<evidence type="ECO:0000313" key="2">
    <source>
        <dbReference type="Proteomes" id="UP000054558"/>
    </source>
</evidence>
<name>A0A0U9HJZ0_KLENI</name>
<accession>A0A0U9HJZ0</accession>
<reference evidence="1 2" key="1">
    <citation type="journal article" date="2014" name="Nat. Commun.">
        <title>Klebsormidium flaccidum genome reveals primary factors for plant terrestrial adaptation.</title>
        <authorList>
            <person name="Hori K."/>
            <person name="Maruyama F."/>
            <person name="Fujisawa T."/>
            <person name="Togashi T."/>
            <person name="Yamamoto N."/>
            <person name="Seo M."/>
            <person name="Sato S."/>
            <person name="Yamada T."/>
            <person name="Mori H."/>
            <person name="Tajima N."/>
            <person name="Moriyama T."/>
            <person name="Ikeuchi M."/>
            <person name="Watanabe M."/>
            <person name="Wada H."/>
            <person name="Kobayashi K."/>
            <person name="Saito M."/>
            <person name="Masuda T."/>
            <person name="Sasaki-Sekimoto Y."/>
            <person name="Mashiguchi K."/>
            <person name="Awai K."/>
            <person name="Shimojima M."/>
            <person name="Masuda S."/>
            <person name="Iwai M."/>
            <person name="Nobusawa T."/>
            <person name="Narise T."/>
            <person name="Kondo S."/>
            <person name="Saito H."/>
            <person name="Sato R."/>
            <person name="Murakawa M."/>
            <person name="Ihara Y."/>
            <person name="Oshima-Yamada Y."/>
            <person name="Ohtaka K."/>
            <person name="Satoh M."/>
            <person name="Sonobe K."/>
            <person name="Ishii M."/>
            <person name="Ohtani R."/>
            <person name="Kanamori-Sato M."/>
            <person name="Honoki R."/>
            <person name="Miyazaki D."/>
            <person name="Mochizuki H."/>
            <person name="Umetsu J."/>
            <person name="Higashi K."/>
            <person name="Shibata D."/>
            <person name="Kamiya Y."/>
            <person name="Sato N."/>
            <person name="Nakamura Y."/>
            <person name="Tabata S."/>
            <person name="Ida S."/>
            <person name="Kurokawa K."/>
            <person name="Ohta H."/>
        </authorList>
    </citation>
    <scope>NUCLEOTIDE SEQUENCE [LARGE SCALE GENOMIC DNA]</scope>
    <source>
        <strain evidence="1 2">NIES-2285</strain>
    </source>
</reference>
<sequence length="125" mass="14202">MKGSDKFLFDLLCRTWPCRFLPVLVVDEAREDVGDDADIEYSSFSRNVYAFTKQDFNYYTGALDAKPDHALKSAVPFMWYGPELPGRVLHQHHSAGGRQGNHAEPSEDQTVYMQSAMLVDLSRKV</sequence>
<dbReference type="AlphaFoldDB" id="A0A0U9HJZ0"/>
<dbReference type="Proteomes" id="UP000054558">
    <property type="component" value="Unassembled WGS sequence"/>
</dbReference>
<dbReference type="EMBL" id="DF237121">
    <property type="protein sequence ID" value="GAQ83998.1"/>
    <property type="molecule type" value="Genomic_DNA"/>
</dbReference>
<protein>
    <submittedName>
        <fullName evidence="1">Uncharacterized protein</fullName>
    </submittedName>
</protein>
<gene>
    <name evidence="1" type="ORF">KFL_001720105</name>
</gene>
<proteinExistence type="predicted"/>
<keyword evidence="2" id="KW-1185">Reference proteome</keyword>
<evidence type="ECO:0000313" key="1">
    <source>
        <dbReference type="EMBL" id="GAQ83998.1"/>
    </source>
</evidence>